<gene>
    <name evidence="1" type="ORF">SAMN05216554_3998</name>
</gene>
<dbReference type="Proteomes" id="UP000198891">
    <property type="component" value="Unassembled WGS sequence"/>
</dbReference>
<protein>
    <submittedName>
        <fullName evidence="1">Uncharacterized protein</fullName>
    </submittedName>
</protein>
<evidence type="ECO:0000313" key="1">
    <source>
        <dbReference type="EMBL" id="SDZ45332.1"/>
    </source>
</evidence>
<dbReference type="OrthoDB" id="4775007at2"/>
<reference evidence="1 2" key="1">
    <citation type="submission" date="2016-10" db="EMBL/GenBank/DDBJ databases">
        <authorList>
            <person name="de Groot N.N."/>
        </authorList>
    </citation>
    <scope>NUCLEOTIDE SEQUENCE [LARGE SCALE GENOMIC DNA]</scope>
    <source>
        <strain evidence="1 2">CGMCC 4.3491</strain>
    </source>
</reference>
<organism evidence="1 2">
    <name type="scientific">Herbiconiux ginsengi</name>
    <dbReference type="NCBI Taxonomy" id="381665"/>
    <lineage>
        <taxon>Bacteria</taxon>
        <taxon>Bacillati</taxon>
        <taxon>Actinomycetota</taxon>
        <taxon>Actinomycetes</taxon>
        <taxon>Micrococcales</taxon>
        <taxon>Microbacteriaceae</taxon>
        <taxon>Herbiconiux</taxon>
    </lineage>
</organism>
<sequence>MMRIVLITDRPFAAREPVTAMSSSFDFNESAFRSLIENEAQAAINELAARQTGELDELRQHFTGHPIEEIKPALQELFAKDGGSITEPELSDWAQLISDGTRIQMSPQAIDWSE</sequence>
<proteinExistence type="predicted"/>
<dbReference type="EMBL" id="FNPZ01000004">
    <property type="protein sequence ID" value="SDZ45332.1"/>
    <property type="molecule type" value="Genomic_DNA"/>
</dbReference>
<dbReference type="STRING" id="381665.SAMN05216554_3998"/>
<evidence type="ECO:0000313" key="2">
    <source>
        <dbReference type="Proteomes" id="UP000198891"/>
    </source>
</evidence>
<keyword evidence="2" id="KW-1185">Reference proteome</keyword>
<accession>A0A1H3T527</accession>
<name>A0A1H3T527_9MICO</name>
<dbReference type="AlphaFoldDB" id="A0A1H3T527"/>